<comment type="caution">
    <text evidence="1">The sequence shown here is derived from an EMBL/GenBank/DDBJ whole genome shotgun (WGS) entry which is preliminary data.</text>
</comment>
<dbReference type="OrthoDB" id="5955269at2"/>
<accession>A0A370KA59</accession>
<dbReference type="Proteomes" id="UP000254711">
    <property type="component" value="Unassembled WGS sequence"/>
</dbReference>
<dbReference type="AlphaFoldDB" id="A0A370KA59"/>
<protein>
    <submittedName>
        <fullName evidence="1">Uncharacterized protein</fullName>
    </submittedName>
</protein>
<dbReference type="RefSeq" id="WP_114823059.1">
    <property type="nucleotide sequence ID" value="NZ_QQSY01000001.1"/>
</dbReference>
<reference evidence="1 2" key="1">
    <citation type="submission" date="2018-07" db="EMBL/GenBank/DDBJ databases">
        <title>Dyella solisilvae sp. nov., isolated from the pine and broad-leaved mixed forest soil.</title>
        <authorList>
            <person name="Gao Z."/>
            <person name="Qiu L."/>
        </authorList>
    </citation>
    <scope>NUCLEOTIDE SEQUENCE [LARGE SCALE GENOMIC DNA]</scope>
    <source>
        <strain evidence="1 2">DHG54</strain>
    </source>
</reference>
<organism evidence="1 2">
    <name type="scientific">Dyella solisilvae</name>
    <dbReference type="NCBI Taxonomy" id="1920168"/>
    <lineage>
        <taxon>Bacteria</taxon>
        <taxon>Pseudomonadati</taxon>
        <taxon>Pseudomonadota</taxon>
        <taxon>Gammaproteobacteria</taxon>
        <taxon>Lysobacterales</taxon>
        <taxon>Rhodanobacteraceae</taxon>
        <taxon>Dyella</taxon>
    </lineage>
</organism>
<keyword evidence="2" id="KW-1185">Reference proteome</keyword>
<proteinExistence type="predicted"/>
<name>A0A370KA59_9GAMM</name>
<sequence>MNPAGARKAALSLAAMHSRDRRWMLSHLPHRQRRVLAMLVREVRRLSALDPNVLQTALSSVRADTPLVEVPPPDQLVRALNEVPAAWAARTLAAAAIDHVDVYLASCDPLRAMHVKRELERLPSLMPVALARALSRRLAETGGEPGEVP</sequence>
<dbReference type="EMBL" id="QQSY01000001">
    <property type="protein sequence ID" value="RDI99317.1"/>
    <property type="molecule type" value="Genomic_DNA"/>
</dbReference>
<gene>
    <name evidence="1" type="ORF">DVT68_00170</name>
</gene>
<evidence type="ECO:0000313" key="2">
    <source>
        <dbReference type="Proteomes" id="UP000254711"/>
    </source>
</evidence>
<evidence type="ECO:0000313" key="1">
    <source>
        <dbReference type="EMBL" id="RDI99317.1"/>
    </source>
</evidence>